<name>B0D7S2_LACBS</name>
<dbReference type="KEGG" id="lbc:LACBIDRAFT_326243"/>
<keyword evidence="2" id="KW-1185">Reference proteome</keyword>
<accession>B0D7S2</accession>
<reference evidence="1 2" key="1">
    <citation type="journal article" date="2008" name="Nature">
        <title>The genome of Laccaria bicolor provides insights into mycorrhizal symbiosis.</title>
        <authorList>
            <person name="Martin F."/>
            <person name="Aerts A."/>
            <person name="Ahren D."/>
            <person name="Brun A."/>
            <person name="Danchin E.G.J."/>
            <person name="Duchaussoy F."/>
            <person name="Gibon J."/>
            <person name="Kohler A."/>
            <person name="Lindquist E."/>
            <person name="Pereda V."/>
            <person name="Salamov A."/>
            <person name="Shapiro H.J."/>
            <person name="Wuyts J."/>
            <person name="Blaudez D."/>
            <person name="Buee M."/>
            <person name="Brokstein P."/>
            <person name="Canbaeck B."/>
            <person name="Cohen D."/>
            <person name="Courty P.E."/>
            <person name="Coutinho P.M."/>
            <person name="Delaruelle C."/>
            <person name="Detter J.C."/>
            <person name="Deveau A."/>
            <person name="DiFazio S."/>
            <person name="Duplessis S."/>
            <person name="Fraissinet-Tachet L."/>
            <person name="Lucic E."/>
            <person name="Frey-Klett P."/>
            <person name="Fourrey C."/>
            <person name="Feussner I."/>
            <person name="Gay G."/>
            <person name="Grimwood J."/>
            <person name="Hoegger P.J."/>
            <person name="Jain P."/>
            <person name="Kilaru S."/>
            <person name="Labbe J."/>
            <person name="Lin Y.C."/>
            <person name="Legue V."/>
            <person name="Le Tacon F."/>
            <person name="Marmeisse R."/>
            <person name="Melayah D."/>
            <person name="Montanini B."/>
            <person name="Muratet M."/>
            <person name="Nehls U."/>
            <person name="Niculita-Hirzel H."/>
            <person name="Oudot-Le Secq M.P."/>
            <person name="Peter M."/>
            <person name="Quesneville H."/>
            <person name="Rajashekar B."/>
            <person name="Reich M."/>
            <person name="Rouhier N."/>
            <person name="Schmutz J."/>
            <person name="Yin T."/>
            <person name="Chalot M."/>
            <person name="Henrissat B."/>
            <person name="Kuees U."/>
            <person name="Lucas S."/>
            <person name="Van de Peer Y."/>
            <person name="Podila G.K."/>
            <person name="Polle A."/>
            <person name="Pukkila P.J."/>
            <person name="Richardson P.M."/>
            <person name="Rouze P."/>
            <person name="Sanders I.R."/>
            <person name="Stajich J.E."/>
            <person name="Tunlid A."/>
            <person name="Tuskan G."/>
            <person name="Grigoriev I.V."/>
        </authorList>
    </citation>
    <scope>NUCLEOTIDE SEQUENCE [LARGE SCALE GENOMIC DNA]</scope>
    <source>
        <strain evidence="2">S238N-H82 / ATCC MYA-4686</strain>
    </source>
</reference>
<dbReference type="GeneID" id="6075436"/>
<sequence>MVKSRWAPFAHCKASIAAGFAQVCRHGQQWPWAKVGKRRPPALNHRPASSLLVPEMASLLPAWLILGPWLTNLPLTSAPPLNSGGIHWNSIQNPAESIGIPFRIRWNPLEFHSESSGIHWNLRFLPFQRTPDGIPTFYGSPPELMGEGKVLQFGQKLFDAMDPYNLKILKDNDRAVPIIKIVFALAAKKPSLKVVRKNASASYQAIIYEIWCAGLSPEVLHPVKEKGVWEALLQASYGWKALYATPSDVAKKLRQSATPGATQEDGHYSCWATRED</sequence>
<protein>
    <submittedName>
        <fullName evidence="1">Predicted protein</fullName>
    </submittedName>
</protein>
<gene>
    <name evidence="1" type="ORF">LACBIDRAFT_326243</name>
</gene>
<dbReference type="AlphaFoldDB" id="B0D7S2"/>
<dbReference type="HOGENOM" id="CLU_1008544_0_0_1"/>
<proteinExistence type="predicted"/>
<dbReference type="InParanoid" id="B0D7S2"/>
<evidence type="ECO:0000313" key="2">
    <source>
        <dbReference type="Proteomes" id="UP000001194"/>
    </source>
</evidence>
<evidence type="ECO:0000313" key="1">
    <source>
        <dbReference type="EMBL" id="EDR09449.1"/>
    </source>
</evidence>
<organism evidence="2">
    <name type="scientific">Laccaria bicolor (strain S238N-H82 / ATCC MYA-4686)</name>
    <name type="common">Bicoloured deceiver</name>
    <name type="synonym">Laccaria laccata var. bicolor</name>
    <dbReference type="NCBI Taxonomy" id="486041"/>
    <lineage>
        <taxon>Eukaryota</taxon>
        <taxon>Fungi</taxon>
        <taxon>Dikarya</taxon>
        <taxon>Basidiomycota</taxon>
        <taxon>Agaricomycotina</taxon>
        <taxon>Agaricomycetes</taxon>
        <taxon>Agaricomycetidae</taxon>
        <taxon>Agaricales</taxon>
        <taxon>Agaricineae</taxon>
        <taxon>Hydnangiaceae</taxon>
        <taxon>Laccaria</taxon>
    </lineage>
</organism>
<dbReference type="RefSeq" id="XP_001879798.1">
    <property type="nucleotide sequence ID" value="XM_001879763.1"/>
</dbReference>
<dbReference type="EMBL" id="DS547099">
    <property type="protein sequence ID" value="EDR09449.1"/>
    <property type="molecule type" value="Genomic_DNA"/>
</dbReference>
<dbReference type="Proteomes" id="UP000001194">
    <property type="component" value="Unassembled WGS sequence"/>
</dbReference>
<dbReference type="STRING" id="486041.B0D7S2"/>
<dbReference type="OrthoDB" id="3049453at2759"/>